<organism evidence="2 3">
    <name type="scientific">Albimonas pacifica</name>
    <dbReference type="NCBI Taxonomy" id="1114924"/>
    <lineage>
        <taxon>Bacteria</taxon>
        <taxon>Pseudomonadati</taxon>
        <taxon>Pseudomonadota</taxon>
        <taxon>Alphaproteobacteria</taxon>
        <taxon>Rhodobacterales</taxon>
        <taxon>Paracoccaceae</taxon>
        <taxon>Albimonas</taxon>
    </lineage>
</organism>
<dbReference type="RefSeq" id="WP_092865373.1">
    <property type="nucleotide sequence ID" value="NZ_FOQH01000015.1"/>
</dbReference>
<dbReference type="Proteomes" id="UP000199377">
    <property type="component" value="Unassembled WGS sequence"/>
</dbReference>
<dbReference type="STRING" id="1114924.SAMN05216258_11522"/>
<feature type="domain" description="Glycosyl transferase family 25" evidence="1">
    <location>
        <begin position="61"/>
        <end position="101"/>
    </location>
</feature>
<evidence type="ECO:0000313" key="2">
    <source>
        <dbReference type="EMBL" id="SFJ15199.1"/>
    </source>
</evidence>
<dbReference type="AlphaFoldDB" id="A0A1I3P170"/>
<dbReference type="CDD" id="cd06532">
    <property type="entry name" value="Glyco_transf_25"/>
    <property type="match status" value="1"/>
</dbReference>
<proteinExistence type="predicted"/>
<evidence type="ECO:0000313" key="3">
    <source>
        <dbReference type="Proteomes" id="UP000199377"/>
    </source>
</evidence>
<keyword evidence="3" id="KW-1185">Reference proteome</keyword>
<dbReference type="Pfam" id="PF01755">
    <property type="entry name" value="Glyco_transf_25"/>
    <property type="match status" value="1"/>
</dbReference>
<protein>
    <submittedName>
        <fullName evidence="2">Glycosyltransferase family 25 (LPS biosynthesis protein)</fullName>
    </submittedName>
</protein>
<reference evidence="2 3" key="1">
    <citation type="submission" date="2016-10" db="EMBL/GenBank/DDBJ databases">
        <authorList>
            <person name="de Groot N.N."/>
        </authorList>
    </citation>
    <scope>NUCLEOTIDE SEQUENCE [LARGE SCALE GENOMIC DNA]</scope>
    <source>
        <strain evidence="2 3">CGMCC 1.11030</strain>
    </source>
</reference>
<gene>
    <name evidence="2" type="ORF">SAMN05216258_11522</name>
</gene>
<sequence>MDVSQDFAQIFERIYVVNLDSRPDRLRGVEAQLARVGLRIDGGVVRRLPAVRPAEKGDWPSLGALGCYMSHLTILREARDDGLGAVAIVEDDLDFSRTFLAHPGPYLAALRAPDWRMFHCGAVEEPAGRRPVRALAPGPDEAMRCTHFVAFRAPVIGALVDQLELFATRPNGHPEGGPMHVDGAYHTYRMRHPETPLLTFDPPLGVQRSSASDITPAWHDRLPILRRGLAVARRLRQAL</sequence>
<evidence type="ECO:0000259" key="1">
    <source>
        <dbReference type="Pfam" id="PF01755"/>
    </source>
</evidence>
<dbReference type="InterPro" id="IPR002654">
    <property type="entry name" value="Glyco_trans_25"/>
</dbReference>
<dbReference type="OrthoDB" id="9816113at2"/>
<keyword evidence="2" id="KW-0808">Transferase</keyword>
<dbReference type="EMBL" id="FOQH01000015">
    <property type="protein sequence ID" value="SFJ15199.1"/>
    <property type="molecule type" value="Genomic_DNA"/>
</dbReference>
<dbReference type="GO" id="GO:0016740">
    <property type="term" value="F:transferase activity"/>
    <property type="evidence" value="ECO:0007669"/>
    <property type="project" value="UniProtKB-KW"/>
</dbReference>
<name>A0A1I3P170_9RHOB</name>
<accession>A0A1I3P170</accession>